<sequence>MLAAAITIIVLAPRCPYKPDLKWYNKDPGYKIYVQSFKDSDGDGVGDLNGLKSKIDYLVGLGVKSIWLNSIFKSDNVDGSNGVVDYKDIDPQLGTIEDLQSLTKAMFNKDLHLILDFIPNHTSRNHTWFQKSQRGEIGFEDYYVWADKDNGWKNDGGGSLWQLDTVRNKYYLHQTATEFPDLNLKNEAVQKEMTEILKFWVSKGVYGFHVVGTQYLTENANFSTQNGKDEYINYKDNLEVISQWRGVLDSLSNKPGREKVLMTSLPATLDKNTTMNYFGDGEQKGFHMVASRVFAELDQTCDALCLDRKIEQEGGDISQWRGWVFGDEETARPATRFPGKLGRLMRTVQMFLQGTSFIYYGDELPMEDGENSASPPIDVYRSTTGGTIRDIFRTPMQWDTTENAGFTEGTPYIPLSADYQTNNVKVTHEFVSTFSFLDLVRDLIALRTNESIQFGGLQSQVEDNVLFVYTKAEGFPAYLLVANFDSMKHSVPLYAGEGAMAPKLVSSAFSTEEKASGKIINVDGKLVTINAQTARVFKFIE</sequence>
<dbReference type="SUPFAM" id="SSF51445">
    <property type="entry name" value="(Trans)glycosidases"/>
    <property type="match status" value="1"/>
</dbReference>
<dbReference type="KEGG" id="lgi:LOTGIDRAFT_119072"/>
<dbReference type="InterPro" id="IPR017853">
    <property type="entry name" value="GH"/>
</dbReference>
<dbReference type="RefSeq" id="XP_009055824.1">
    <property type="nucleotide sequence ID" value="XM_009057576.1"/>
</dbReference>
<dbReference type="Gene3D" id="3.90.400.10">
    <property type="entry name" value="Oligo-1,6-glucosidase, Domain 2"/>
    <property type="match status" value="1"/>
</dbReference>
<accession>V3ZQF9</accession>
<name>V3ZQF9_LOTGI</name>
<dbReference type="InterPro" id="IPR045857">
    <property type="entry name" value="O16G_dom_2"/>
</dbReference>
<dbReference type="STRING" id="225164.V3ZQF9"/>
<evidence type="ECO:0000259" key="1">
    <source>
        <dbReference type="SMART" id="SM00642"/>
    </source>
</evidence>
<keyword evidence="3" id="KW-1185">Reference proteome</keyword>
<dbReference type="Gene3D" id="3.20.20.80">
    <property type="entry name" value="Glycosidases"/>
    <property type="match status" value="1"/>
</dbReference>
<dbReference type="InterPro" id="IPR006047">
    <property type="entry name" value="GH13_cat_dom"/>
</dbReference>
<organism evidence="2 3">
    <name type="scientific">Lottia gigantea</name>
    <name type="common">Giant owl limpet</name>
    <dbReference type="NCBI Taxonomy" id="225164"/>
    <lineage>
        <taxon>Eukaryota</taxon>
        <taxon>Metazoa</taxon>
        <taxon>Spiralia</taxon>
        <taxon>Lophotrochozoa</taxon>
        <taxon>Mollusca</taxon>
        <taxon>Gastropoda</taxon>
        <taxon>Patellogastropoda</taxon>
        <taxon>Lottioidea</taxon>
        <taxon>Lottiidae</taxon>
        <taxon>Lottia</taxon>
    </lineage>
</organism>
<dbReference type="OMA" id="AWQFTDY"/>
<gene>
    <name evidence="2" type="ORF">LOTGIDRAFT_119072</name>
</gene>
<reference evidence="2 3" key="1">
    <citation type="journal article" date="2013" name="Nature">
        <title>Insights into bilaterian evolution from three spiralian genomes.</title>
        <authorList>
            <person name="Simakov O."/>
            <person name="Marletaz F."/>
            <person name="Cho S.J."/>
            <person name="Edsinger-Gonzales E."/>
            <person name="Havlak P."/>
            <person name="Hellsten U."/>
            <person name="Kuo D.H."/>
            <person name="Larsson T."/>
            <person name="Lv J."/>
            <person name="Arendt D."/>
            <person name="Savage R."/>
            <person name="Osoegawa K."/>
            <person name="de Jong P."/>
            <person name="Grimwood J."/>
            <person name="Chapman J.A."/>
            <person name="Shapiro H."/>
            <person name="Aerts A."/>
            <person name="Otillar R.P."/>
            <person name="Terry A.Y."/>
            <person name="Boore J.L."/>
            <person name="Grigoriev I.V."/>
            <person name="Lindberg D.R."/>
            <person name="Seaver E.C."/>
            <person name="Weisblat D.A."/>
            <person name="Putnam N.H."/>
            <person name="Rokhsar D.S."/>
        </authorList>
    </citation>
    <scope>NUCLEOTIDE SEQUENCE [LARGE SCALE GENOMIC DNA]</scope>
</reference>
<dbReference type="Proteomes" id="UP000030746">
    <property type="component" value="Unassembled WGS sequence"/>
</dbReference>
<dbReference type="EMBL" id="KB201891">
    <property type="protein sequence ID" value="ESO93633.1"/>
    <property type="molecule type" value="Genomic_DNA"/>
</dbReference>
<dbReference type="SMART" id="SM00642">
    <property type="entry name" value="Aamy"/>
    <property type="match status" value="1"/>
</dbReference>
<proteinExistence type="predicted"/>
<dbReference type="Pfam" id="PF00128">
    <property type="entry name" value="Alpha-amylase"/>
    <property type="match status" value="1"/>
</dbReference>
<evidence type="ECO:0000313" key="2">
    <source>
        <dbReference type="EMBL" id="ESO93633.1"/>
    </source>
</evidence>
<dbReference type="CTD" id="20231694"/>
<dbReference type="PANTHER" id="PTHR10357:SF179">
    <property type="entry name" value="NEUTRAL AND BASIC AMINO ACID TRANSPORT PROTEIN RBAT"/>
    <property type="match status" value="1"/>
</dbReference>
<dbReference type="GeneID" id="20231694"/>
<protein>
    <recommendedName>
        <fullName evidence="1">Glycosyl hydrolase family 13 catalytic domain-containing protein</fullName>
    </recommendedName>
</protein>
<dbReference type="OrthoDB" id="1740265at2759"/>
<dbReference type="AlphaFoldDB" id="V3ZQF9"/>
<dbReference type="HOGENOM" id="CLU_006462_8_3_1"/>
<feature type="domain" description="Glycosyl hydrolase family 13 catalytic" evidence="1">
    <location>
        <begin position="31"/>
        <end position="393"/>
    </location>
</feature>
<dbReference type="GO" id="GO:0005975">
    <property type="term" value="P:carbohydrate metabolic process"/>
    <property type="evidence" value="ECO:0007669"/>
    <property type="project" value="InterPro"/>
</dbReference>
<evidence type="ECO:0000313" key="3">
    <source>
        <dbReference type="Proteomes" id="UP000030746"/>
    </source>
</evidence>
<dbReference type="PANTHER" id="PTHR10357">
    <property type="entry name" value="ALPHA-AMYLASE FAMILY MEMBER"/>
    <property type="match status" value="1"/>
</dbReference>